<feature type="compositionally biased region" description="Polar residues" evidence="2">
    <location>
        <begin position="182"/>
        <end position="191"/>
    </location>
</feature>
<dbReference type="InterPro" id="IPR011598">
    <property type="entry name" value="bHLH_dom"/>
</dbReference>
<dbReference type="SUPFAM" id="SSF47459">
    <property type="entry name" value="HLH, helix-loop-helix DNA-binding domain"/>
    <property type="match status" value="1"/>
</dbReference>
<dbReference type="AlphaFoldDB" id="A0A2C5YHY5"/>
<feature type="compositionally biased region" description="Low complexity" evidence="2">
    <location>
        <begin position="233"/>
        <end position="249"/>
    </location>
</feature>
<gene>
    <name evidence="4" type="ORF">CDD80_7577</name>
</gene>
<feature type="region of interest" description="Disordered" evidence="2">
    <location>
        <begin position="172"/>
        <end position="201"/>
    </location>
</feature>
<feature type="coiled-coil region" evidence="1">
    <location>
        <begin position="253"/>
        <end position="280"/>
    </location>
</feature>
<dbReference type="OrthoDB" id="5344169at2759"/>
<dbReference type="Pfam" id="PF00010">
    <property type="entry name" value="HLH"/>
    <property type="match status" value="1"/>
</dbReference>
<feature type="region of interest" description="Disordered" evidence="2">
    <location>
        <begin position="217"/>
        <end position="249"/>
    </location>
</feature>
<feature type="domain" description="BHLH" evidence="3">
    <location>
        <begin position="190"/>
        <end position="263"/>
    </location>
</feature>
<dbReference type="STRING" id="2004952.A0A2C5YHY5"/>
<evidence type="ECO:0000313" key="4">
    <source>
        <dbReference type="EMBL" id="PHH68367.1"/>
    </source>
</evidence>
<dbReference type="EMBL" id="NJES01000980">
    <property type="protein sequence ID" value="PHH68367.1"/>
    <property type="molecule type" value="Genomic_DNA"/>
</dbReference>
<dbReference type="InterPro" id="IPR036638">
    <property type="entry name" value="HLH_DNA-bd_sf"/>
</dbReference>
<protein>
    <recommendedName>
        <fullName evidence="3">BHLH domain-containing protein</fullName>
    </recommendedName>
</protein>
<evidence type="ECO:0000313" key="5">
    <source>
        <dbReference type="Proteomes" id="UP000226431"/>
    </source>
</evidence>
<feature type="region of interest" description="Disordered" evidence="2">
    <location>
        <begin position="1"/>
        <end position="150"/>
    </location>
</feature>
<keyword evidence="1" id="KW-0175">Coiled coil</keyword>
<feature type="compositionally biased region" description="Low complexity" evidence="2">
    <location>
        <begin position="54"/>
        <end position="66"/>
    </location>
</feature>
<dbReference type="GO" id="GO:0046983">
    <property type="term" value="F:protein dimerization activity"/>
    <property type="evidence" value="ECO:0007669"/>
    <property type="project" value="InterPro"/>
</dbReference>
<dbReference type="SMART" id="SM00353">
    <property type="entry name" value="HLH"/>
    <property type="match status" value="1"/>
</dbReference>
<organism evidence="4 5">
    <name type="scientific">Ophiocordyceps camponoti-rufipedis</name>
    <dbReference type="NCBI Taxonomy" id="2004952"/>
    <lineage>
        <taxon>Eukaryota</taxon>
        <taxon>Fungi</taxon>
        <taxon>Dikarya</taxon>
        <taxon>Ascomycota</taxon>
        <taxon>Pezizomycotina</taxon>
        <taxon>Sordariomycetes</taxon>
        <taxon>Hypocreomycetidae</taxon>
        <taxon>Hypocreales</taxon>
        <taxon>Ophiocordycipitaceae</taxon>
        <taxon>Ophiocordyceps</taxon>
    </lineage>
</organism>
<reference evidence="4 5" key="1">
    <citation type="submission" date="2017-06" db="EMBL/GenBank/DDBJ databases">
        <title>Ant-infecting Ophiocordyceps genomes reveal a high diversity of potential behavioral manipulation genes and a possible major role for enterotoxins.</title>
        <authorList>
            <person name="De Bekker C."/>
            <person name="Evans H.C."/>
            <person name="Brachmann A."/>
            <person name="Hughes D.P."/>
        </authorList>
    </citation>
    <scope>NUCLEOTIDE SEQUENCE [LARGE SCALE GENOMIC DNA]</scope>
    <source>
        <strain evidence="4 5">Map16</strain>
    </source>
</reference>
<keyword evidence="5" id="KW-1185">Reference proteome</keyword>
<name>A0A2C5YHY5_9HYPO</name>
<evidence type="ECO:0000256" key="1">
    <source>
        <dbReference type="SAM" id="Coils"/>
    </source>
</evidence>
<comment type="caution">
    <text evidence="4">The sequence shown here is derived from an EMBL/GenBank/DDBJ whole genome shotgun (WGS) entry which is preliminary data.</text>
</comment>
<sequence length="293" mass="30884">MPPPPVPNRSSISSSSPYMHPNQHRHPATPASLMKLPADATTRPPHSTGQQSTELMMESLELPESLTNGPSPSSWDAEPKPAPWMAAPLSLPSPAVRSPQLRPGSSGPGGKRTAPSGSRAGRDRSAGSVQASPALLPKISPNIKPLLPGAAGDETASRLLMSKSNYQNLVEGNTVPGVSYPSELSTNLTSKRTSHKMAEQGRRNRINSALNVMAGLLSADSDGRDDEVEAEGGKQQQSSSSSNGVANSKASVVERAIVHMKKLQEENAQLRKQVRELKAGLEGRGTWSDGDGS</sequence>
<dbReference type="Gene3D" id="4.10.280.10">
    <property type="entry name" value="Helix-loop-helix DNA-binding domain"/>
    <property type="match status" value="1"/>
</dbReference>
<proteinExistence type="predicted"/>
<dbReference type="Proteomes" id="UP000226431">
    <property type="component" value="Unassembled WGS sequence"/>
</dbReference>
<evidence type="ECO:0000259" key="3">
    <source>
        <dbReference type="PROSITE" id="PS50888"/>
    </source>
</evidence>
<accession>A0A2C5YHY5</accession>
<dbReference type="PROSITE" id="PS50888">
    <property type="entry name" value="BHLH"/>
    <property type="match status" value="1"/>
</dbReference>
<feature type="compositionally biased region" description="Low complexity" evidence="2">
    <location>
        <begin position="8"/>
        <end position="17"/>
    </location>
</feature>
<evidence type="ECO:0000256" key="2">
    <source>
        <dbReference type="SAM" id="MobiDB-lite"/>
    </source>
</evidence>
<feature type="compositionally biased region" description="Polar residues" evidence="2">
    <location>
        <begin position="44"/>
        <end position="53"/>
    </location>
</feature>